<keyword evidence="13" id="KW-1185">Reference proteome</keyword>
<dbReference type="HAMAP" id="MF_00323">
    <property type="entry name" value="Ferrochelatase"/>
    <property type="match status" value="1"/>
</dbReference>
<feature type="binding site" evidence="10">
    <location>
        <position position="205"/>
    </location>
    <ligand>
        <name>Fe(2+)</name>
        <dbReference type="ChEBI" id="CHEBI:29033"/>
    </ligand>
</feature>
<dbReference type="PANTHER" id="PTHR11108">
    <property type="entry name" value="FERROCHELATASE"/>
    <property type="match status" value="1"/>
</dbReference>
<evidence type="ECO:0000256" key="8">
    <source>
        <dbReference type="ARBA" id="ARBA00023244"/>
    </source>
</evidence>
<dbReference type="GO" id="GO:0046872">
    <property type="term" value="F:metal ion binding"/>
    <property type="evidence" value="ECO:0007669"/>
    <property type="project" value="UniProtKB-UniRule"/>
</dbReference>
<dbReference type="EC" id="4.99.1.9" evidence="10"/>
<dbReference type="Proteomes" id="UP000279446">
    <property type="component" value="Unassembled WGS sequence"/>
</dbReference>
<protein>
    <recommendedName>
        <fullName evidence="10">Coproporphyrin III ferrochelatase</fullName>
        <ecNumber evidence="10">4.99.1.9</ecNumber>
    </recommendedName>
</protein>
<dbReference type="PROSITE" id="PS00534">
    <property type="entry name" value="FERROCHELATASE"/>
    <property type="match status" value="1"/>
</dbReference>
<dbReference type="SUPFAM" id="SSF53800">
    <property type="entry name" value="Chelatase"/>
    <property type="match status" value="1"/>
</dbReference>
<keyword evidence="7 10" id="KW-0456">Lyase</keyword>
<keyword evidence="3 10" id="KW-0963">Cytoplasm</keyword>
<organism evidence="12 13">
    <name type="scientific">Paenibacillus anaericanus</name>
    <dbReference type="NCBI Taxonomy" id="170367"/>
    <lineage>
        <taxon>Bacteria</taxon>
        <taxon>Bacillati</taxon>
        <taxon>Bacillota</taxon>
        <taxon>Bacilli</taxon>
        <taxon>Bacillales</taxon>
        <taxon>Paenibacillaceae</taxon>
        <taxon>Paenibacillus</taxon>
    </lineage>
</organism>
<evidence type="ECO:0000256" key="5">
    <source>
        <dbReference type="ARBA" id="ARBA00023004"/>
    </source>
</evidence>
<gene>
    <name evidence="10" type="primary">cpfC</name>
    <name evidence="12" type="ORF">EJP82_24280</name>
</gene>
<dbReference type="FunFam" id="3.40.50.1400:FF:000002">
    <property type="entry name" value="Ferrochelatase"/>
    <property type="match status" value="1"/>
</dbReference>
<dbReference type="GO" id="GO:0006783">
    <property type="term" value="P:heme biosynthetic process"/>
    <property type="evidence" value="ECO:0007669"/>
    <property type="project" value="UniProtKB-UniRule"/>
</dbReference>
<evidence type="ECO:0000256" key="7">
    <source>
        <dbReference type="ARBA" id="ARBA00023239"/>
    </source>
</evidence>
<evidence type="ECO:0000256" key="1">
    <source>
        <dbReference type="ARBA" id="ARBA00004744"/>
    </source>
</evidence>
<evidence type="ECO:0000256" key="6">
    <source>
        <dbReference type="ARBA" id="ARBA00023133"/>
    </source>
</evidence>
<dbReference type="InterPro" id="IPR033659">
    <property type="entry name" value="Ferrochelatase_N"/>
</dbReference>
<dbReference type="Pfam" id="PF00762">
    <property type="entry name" value="Ferrochelatase"/>
    <property type="match status" value="1"/>
</dbReference>
<evidence type="ECO:0000256" key="11">
    <source>
        <dbReference type="RuleBase" id="RU000607"/>
    </source>
</evidence>
<reference evidence="12 13" key="1">
    <citation type="submission" date="2018-12" db="EMBL/GenBank/DDBJ databases">
        <authorList>
            <person name="Sun L."/>
            <person name="Chen Z."/>
        </authorList>
    </citation>
    <scope>NUCLEOTIDE SEQUENCE [LARGE SCALE GENOMIC DNA]</scope>
    <source>
        <strain evidence="12 13">DSM 15890</strain>
    </source>
</reference>
<feature type="binding site" evidence="10">
    <location>
        <position position="286"/>
    </location>
    <ligand>
        <name>Fe(2+)</name>
        <dbReference type="ChEBI" id="CHEBI:29033"/>
    </ligand>
</feature>
<dbReference type="GO" id="GO:0005737">
    <property type="term" value="C:cytoplasm"/>
    <property type="evidence" value="ECO:0007669"/>
    <property type="project" value="UniProtKB-SubCell"/>
</dbReference>
<dbReference type="PANTHER" id="PTHR11108:SF1">
    <property type="entry name" value="FERROCHELATASE, MITOCHONDRIAL"/>
    <property type="match status" value="1"/>
</dbReference>
<dbReference type="CDD" id="cd00419">
    <property type="entry name" value="Ferrochelatase_C"/>
    <property type="match status" value="1"/>
</dbReference>
<dbReference type="CDD" id="cd03411">
    <property type="entry name" value="Ferrochelatase_N"/>
    <property type="match status" value="1"/>
</dbReference>
<evidence type="ECO:0000313" key="13">
    <source>
        <dbReference type="Proteomes" id="UP000279446"/>
    </source>
</evidence>
<evidence type="ECO:0000313" key="12">
    <source>
        <dbReference type="EMBL" id="RUT40699.1"/>
    </source>
</evidence>
<comment type="catalytic activity">
    <reaction evidence="9">
        <text>Fe-coproporphyrin III + 2 H(+) = coproporphyrin III + Fe(2+)</text>
        <dbReference type="Rhea" id="RHEA:49572"/>
        <dbReference type="ChEBI" id="CHEBI:15378"/>
        <dbReference type="ChEBI" id="CHEBI:29033"/>
        <dbReference type="ChEBI" id="CHEBI:68438"/>
        <dbReference type="ChEBI" id="CHEBI:131725"/>
        <dbReference type="EC" id="4.99.1.9"/>
    </reaction>
    <physiologicalReaction direction="right-to-left" evidence="9">
        <dbReference type="Rhea" id="RHEA:49574"/>
    </physiologicalReaction>
</comment>
<comment type="similarity">
    <text evidence="2 10 11">Belongs to the ferrochelatase family.</text>
</comment>
<keyword evidence="4 10" id="KW-0479">Metal-binding</keyword>
<comment type="pathway">
    <text evidence="1 10 11">Porphyrin-containing compound metabolism; protoheme biosynthesis.</text>
</comment>
<keyword evidence="8 10" id="KW-0627">Porphyrin biosynthesis</keyword>
<dbReference type="NCBIfam" id="TIGR00109">
    <property type="entry name" value="hemH"/>
    <property type="match status" value="1"/>
</dbReference>
<evidence type="ECO:0000256" key="9">
    <source>
        <dbReference type="ARBA" id="ARBA00024536"/>
    </source>
</evidence>
<name>A0A433XZL1_9BACL</name>
<dbReference type="RefSeq" id="WP_127194645.1">
    <property type="nucleotide sequence ID" value="NZ_RZNY01000033.1"/>
</dbReference>
<dbReference type="InterPro" id="IPR001015">
    <property type="entry name" value="Ferrochelatase"/>
</dbReference>
<comment type="caution">
    <text evidence="12">The sequence shown here is derived from an EMBL/GenBank/DDBJ whole genome shotgun (WGS) entry which is preliminary data.</text>
</comment>
<dbReference type="GO" id="GO:0004325">
    <property type="term" value="F:ferrochelatase activity"/>
    <property type="evidence" value="ECO:0007669"/>
    <property type="project" value="UniProtKB-UniRule"/>
</dbReference>
<dbReference type="UniPathway" id="UPA00252"/>
<evidence type="ECO:0000256" key="3">
    <source>
        <dbReference type="ARBA" id="ARBA00022490"/>
    </source>
</evidence>
<comment type="subcellular location">
    <subcellularLocation>
        <location evidence="10 11">Cytoplasm</location>
    </subcellularLocation>
</comment>
<keyword evidence="6 10" id="KW-0350">Heme biosynthesis</keyword>
<dbReference type="InterPro" id="IPR019772">
    <property type="entry name" value="Ferrochelatase_AS"/>
</dbReference>
<dbReference type="EMBL" id="RZNY01000033">
    <property type="protein sequence ID" value="RUT40699.1"/>
    <property type="molecule type" value="Genomic_DNA"/>
</dbReference>
<dbReference type="AlphaFoldDB" id="A0A433XZL1"/>
<evidence type="ECO:0000256" key="4">
    <source>
        <dbReference type="ARBA" id="ARBA00022723"/>
    </source>
</evidence>
<evidence type="ECO:0000256" key="2">
    <source>
        <dbReference type="ARBA" id="ARBA00007718"/>
    </source>
</evidence>
<comment type="caution">
    <text evidence="10">Lacks conserved residue(s) required for the propagation of feature annotation.</text>
</comment>
<dbReference type="InterPro" id="IPR033644">
    <property type="entry name" value="Ferrochelatase_C"/>
</dbReference>
<keyword evidence="5 10" id="KW-0408">Iron</keyword>
<dbReference type="Gene3D" id="3.40.50.1400">
    <property type="match status" value="2"/>
</dbReference>
<dbReference type="OrthoDB" id="9809741at2"/>
<accession>A0A433XZL1</accession>
<comment type="function">
    <text evidence="10 11">Involved in coproporphyrin-dependent heme b biosynthesis. Catalyzes the insertion of ferrous iron into coproporphyrin III to form Fe-coproporphyrin III.</text>
</comment>
<sequence length="337" mass="38102">MKQDKIGVLLAQIGTPSAPTAKAVRPYLKKFLSDRRIVDYHPLLWQPLLQGIILTVRPKRSAKLYEEIWTEQGSPLRIHLNSQQAGIQERLGDGFRVEVGMAYSEPSIEQAMRALEDDGISRVIVLPLFPQYSSTTTASVYDEVCFAALGRRHASGSTAKRFVPTLRFVDAYYNHPGYIAAMKRHLDQQLQLLQTPPDKFILTFHGIPQRYADTGDPYREHCLESSNLLAEAMGWDRKQWEIVFQSRFGREPWIEPATFDVLADLARQGVKRPFLFAPGFAADCLETLHELGIEGRELFEKAGGSGDSYTMAPCLNDHDSWLDFLTAYVLNNAQGWV</sequence>
<evidence type="ECO:0000256" key="10">
    <source>
        <dbReference type="HAMAP-Rule" id="MF_00323"/>
    </source>
</evidence>
<proteinExistence type="inferred from homology"/>